<evidence type="ECO:0000313" key="7">
    <source>
        <dbReference type="Proteomes" id="UP000017836"/>
    </source>
</evidence>
<feature type="compositionally biased region" description="Polar residues" evidence="4">
    <location>
        <begin position="17"/>
        <end position="50"/>
    </location>
</feature>
<evidence type="ECO:0000259" key="5">
    <source>
        <dbReference type="PROSITE" id="PS50217"/>
    </source>
</evidence>
<feature type="non-terminal residue" evidence="6">
    <location>
        <position position="270"/>
    </location>
</feature>
<dbReference type="eggNOG" id="ENOG502QQW5">
    <property type="taxonomic scope" value="Eukaryota"/>
</dbReference>
<keyword evidence="3" id="KW-0539">Nucleus</keyword>
<name>U5CVF5_AMBTC</name>
<dbReference type="InterPro" id="IPR004827">
    <property type="entry name" value="bZIP"/>
</dbReference>
<dbReference type="InterPro" id="IPR052483">
    <property type="entry name" value="bZIP_transcription_regulators"/>
</dbReference>
<dbReference type="PROSITE" id="PS00036">
    <property type="entry name" value="BZIP_BASIC"/>
    <property type="match status" value="1"/>
</dbReference>
<evidence type="ECO:0000256" key="1">
    <source>
        <dbReference type="ARBA" id="ARBA00023015"/>
    </source>
</evidence>
<dbReference type="PROSITE" id="PS50217">
    <property type="entry name" value="BZIP"/>
    <property type="match status" value="1"/>
</dbReference>
<proteinExistence type="predicted"/>
<dbReference type="KEGG" id="atr:18436559"/>
<keyword evidence="1" id="KW-0805">Transcription regulation</keyword>
<dbReference type="SUPFAM" id="SSF57959">
    <property type="entry name" value="Leucine zipper domain"/>
    <property type="match status" value="1"/>
</dbReference>
<keyword evidence="7" id="KW-1185">Reference proteome</keyword>
<reference evidence="7" key="1">
    <citation type="journal article" date="2013" name="Science">
        <title>The Amborella genome and the evolution of flowering plants.</title>
        <authorList>
            <consortium name="Amborella Genome Project"/>
        </authorList>
    </citation>
    <scope>NUCLEOTIDE SEQUENCE [LARGE SCALE GENOMIC DNA]</scope>
</reference>
<dbReference type="InterPro" id="IPR044759">
    <property type="entry name" value="bZIP_RF2"/>
</dbReference>
<gene>
    <name evidence="6" type="ORF">AMTR_s04408p00000200</name>
</gene>
<dbReference type="Gramene" id="ERN08429">
    <property type="protein sequence ID" value="ERN08429"/>
    <property type="gene ID" value="AMTR_s04408p00000200"/>
</dbReference>
<dbReference type="Pfam" id="PF00170">
    <property type="entry name" value="bZIP_1"/>
    <property type="match status" value="1"/>
</dbReference>
<dbReference type="PANTHER" id="PTHR46391:SF35">
    <property type="entry name" value="BASIC LEUCINE ZIPPER 34-LIKE ISOFORM X1"/>
    <property type="match status" value="1"/>
</dbReference>
<protein>
    <recommendedName>
        <fullName evidence="5">BZIP domain-containing protein</fullName>
    </recommendedName>
</protein>
<dbReference type="HOGENOM" id="CLU_059253_1_1_1"/>
<sequence length="270" mass="30180">MDQSNNNISGLPWGFNSKLSQQPPKGPQLSNNLNPRPSQPWANLSQQNPASKHHRTPTFIGVIPQGQSSWLHDDFMDLEGPLKRVLHRRSASDSLAFIDVDPNEFECRSSGATSLQSKSEYQDFERLDDAENLMLMLDEIEPFQKQQSSGQSPMDIRLSEGHLLVSTSENPSTPSDNNSINEPYVEKAVMAPGQIKSEQEVQSACKTEEITPLLSKPVADASPSTNVGLDMNLDPKRMKRILANRQSAQRSRVRKLQYISELERSVNALQ</sequence>
<feature type="domain" description="BZIP" evidence="5">
    <location>
        <begin position="234"/>
        <end position="270"/>
    </location>
</feature>
<dbReference type="GO" id="GO:0003700">
    <property type="term" value="F:DNA-binding transcription factor activity"/>
    <property type="evidence" value="ECO:0007669"/>
    <property type="project" value="InterPro"/>
</dbReference>
<dbReference type="InterPro" id="IPR046347">
    <property type="entry name" value="bZIP_sf"/>
</dbReference>
<dbReference type="Gene3D" id="1.20.5.170">
    <property type="match status" value="1"/>
</dbReference>
<dbReference type="Proteomes" id="UP000017836">
    <property type="component" value="Unassembled WGS sequence"/>
</dbReference>
<dbReference type="OMA" id="HILMPPT"/>
<evidence type="ECO:0000256" key="4">
    <source>
        <dbReference type="SAM" id="MobiDB-lite"/>
    </source>
</evidence>
<keyword evidence="2" id="KW-0804">Transcription</keyword>
<dbReference type="AlphaFoldDB" id="U5CVF5"/>
<accession>U5CVF5</accession>
<organism evidence="6 7">
    <name type="scientific">Amborella trichopoda</name>
    <dbReference type="NCBI Taxonomy" id="13333"/>
    <lineage>
        <taxon>Eukaryota</taxon>
        <taxon>Viridiplantae</taxon>
        <taxon>Streptophyta</taxon>
        <taxon>Embryophyta</taxon>
        <taxon>Tracheophyta</taxon>
        <taxon>Spermatophyta</taxon>
        <taxon>Magnoliopsida</taxon>
        <taxon>Amborellales</taxon>
        <taxon>Amborellaceae</taxon>
        <taxon>Amborella</taxon>
    </lineage>
</organism>
<evidence type="ECO:0000256" key="3">
    <source>
        <dbReference type="ARBA" id="ARBA00023242"/>
    </source>
</evidence>
<dbReference type="PANTHER" id="PTHR46391">
    <property type="entry name" value="BASIC LEUCINE ZIPPER 34"/>
    <property type="match status" value="1"/>
</dbReference>
<dbReference type="CDD" id="cd14703">
    <property type="entry name" value="bZIP_plant_RF2"/>
    <property type="match status" value="1"/>
</dbReference>
<evidence type="ECO:0000256" key="2">
    <source>
        <dbReference type="ARBA" id="ARBA00023163"/>
    </source>
</evidence>
<evidence type="ECO:0000313" key="6">
    <source>
        <dbReference type="EMBL" id="ERN08429.1"/>
    </source>
</evidence>
<dbReference type="GO" id="GO:0005634">
    <property type="term" value="C:nucleus"/>
    <property type="evidence" value="ECO:0007669"/>
    <property type="project" value="UniProtKB-ARBA"/>
</dbReference>
<dbReference type="EMBL" id="KI393387">
    <property type="protein sequence ID" value="ERN08429.1"/>
    <property type="molecule type" value="Genomic_DNA"/>
</dbReference>
<feature type="region of interest" description="Disordered" evidence="4">
    <location>
        <begin position="1"/>
        <end position="57"/>
    </location>
</feature>
<dbReference type="OrthoDB" id="1435597at2759"/>